<protein>
    <submittedName>
        <fullName evidence="7">B3 DNA binding domain-containing protein</fullName>
    </submittedName>
</protein>
<gene>
    <name evidence="7" type="ORF">Ccrd_019061</name>
</gene>
<keyword evidence="8" id="KW-1185">Reference proteome</keyword>
<organism evidence="7 8">
    <name type="scientific">Cynara cardunculus var. scolymus</name>
    <name type="common">Globe artichoke</name>
    <name type="synonym">Cynara scolymus</name>
    <dbReference type="NCBI Taxonomy" id="59895"/>
    <lineage>
        <taxon>Eukaryota</taxon>
        <taxon>Viridiplantae</taxon>
        <taxon>Streptophyta</taxon>
        <taxon>Embryophyta</taxon>
        <taxon>Tracheophyta</taxon>
        <taxon>Spermatophyta</taxon>
        <taxon>Magnoliopsida</taxon>
        <taxon>eudicotyledons</taxon>
        <taxon>Gunneridae</taxon>
        <taxon>Pentapetalae</taxon>
        <taxon>asterids</taxon>
        <taxon>campanulids</taxon>
        <taxon>Asterales</taxon>
        <taxon>Asteraceae</taxon>
        <taxon>Carduoideae</taxon>
        <taxon>Cardueae</taxon>
        <taxon>Carduinae</taxon>
        <taxon>Cynara</taxon>
    </lineage>
</organism>
<evidence type="ECO:0000256" key="4">
    <source>
        <dbReference type="ARBA" id="ARBA00023163"/>
    </source>
</evidence>
<keyword evidence="2" id="KW-0805">Transcription regulation</keyword>
<keyword evidence="5" id="KW-0539">Nucleus</keyword>
<evidence type="ECO:0000313" key="8">
    <source>
        <dbReference type="Proteomes" id="UP000243975"/>
    </source>
</evidence>
<comment type="caution">
    <text evidence="7">The sequence shown here is derived from an EMBL/GenBank/DDBJ whole genome shotgun (WGS) entry which is preliminary data.</text>
</comment>
<proteinExistence type="predicted"/>
<dbReference type="InterPro" id="IPR015300">
    <property type="entry name" value="DNA-bd_pseudobarrel_sf"/>
</dbReference>
<evidence type="ECO:0000256" key="5">
    <source>
        <dbReference type="ARBA" id="ARBA00023242"/>
    </source>
</evidence>
<dbReference type="InterPro" id="IPR003340">
    <property type="entry name" value="B3_DNA-bd"/>
</dbReference>
<feature type="domain" description="TF-B3" evidence="6">
    <location>
        <begin position="9"/>
        <end position="104"/>
    </location>
</feature>
<dbReference type="GO" id="GO:0005634">
    <property type="term" value="C:nucleus"/>
    <property type="evidence" value="ECO:0007669"/>
    <property type="project" value="UniProtKB-SubCell"/>
</dbReference>
<dbReference type="Proteomes" id="UP000243975">
    <property type="component" value="Unassembled WGS sequence"/>
</dbReference>
<accession>A0A103Y4Z3</accession>
<dbReference type="Gramene" id="KVI02636">
    <property type="protein sequence ID" value="KVI02636"/>
    <property type="gene ID" value="Ccrd_019061"/>
</dbReference>
<dbReference type="Gene3D" id="2.40.330.10">
    <property type="entry name" value="DNA-binding pseudobarrel domain"/>
    <property type="match status" value="1"/>
</dbReference>
<dbReference type="STRING" id="59895.A0A103Y4Z3"/>
<dbReference type="PROSITE" id="PS50863">
    <property type="entry name" value="B3"/>
    <property type="match status" value="1"/>
</dbReference>
<name>A0A103Y4Z3_CYNCS</name>
<keyword evidence="4" id="KW-0804">Transcription</keyword>
<evidence type="ECO:0000313" key="7">
    <source>
        <dbReference type="EMBL" id="KVI02636.1"/>
    </source>
</evidence>
<sequence length="141" mass="16334">MPSRRKPTNFYRVTLSGNVNKTSLRIPNRFIRGHRKQILLNDVLLIVSDDKVWRLGWMISGDGKLWIQKGWPEFAKHYRIGYGHLLLFKHMGKSIFHVSIFDSSSCEINYLSPSKSPKLQKGIDRSVTQDDQIEGKILSSY</sequence>
<dbReference type="SMART" id="SM01019">
    <property type="entry name" value="B3"/>
    <property type="match status" value="1"/>
</dbReference>
<reference evidence="7 8" key="1">
    <citation type="journal article" date="2016" name="Sci. Rep.">
        <title>The genome sequence of the outbreeding globe artichoke constructed de novo incorporating a phase-aware low-pass sequencing strategy of F1 progeny.</title>
        <authorList>
            <person name="Scaglione D."/>
            <person name="Reyes-Chin-Wo S."/>
            <person name="Acquadro A."/>
            <person name="Froenicke L."/>
            <person name="Portis E."/>
            <person name="Beitel C."/>
            <person name="Tirone M."/>
            <person name="Mauro R."/>
            <person name="Lo Monaco A."/>
            <person name="Mauromicale G."/>
            <person name="Faccioli P."/>
            <person name="Cattivelli L."/>
            <person name="Rieseberg L."/>
            <person name="Michelmore R."/>
            <person name="Lanteri S."/>
        </authorList>
    </citation>
    <scope>NUCLEOTIDE SEQUENCE [LARGE SCALE GENOMIC DNA]</scope>
    <source>
        <strain evidence="7">2C</strain>
    </source>
</reference>
<dbReference type="InterPro" id="IPR050655">
    <property type="entry name" value="Plant_B3_domain"/>
</dbReference>
<dbReference type="EMBL" id="LEKV01002648">
    <property type="protein sequence ID" value="KVI02636.1"/>
    <property type="molecule type" value="Genomic_DNA"/>
</dbReference>
<evidence type="ECO:0000259" key="6">
    <source>
        <dbReference type="PROSITE" id="PS50863"/>
    </source>
</evidence>
<dbReference type="AlphaFoldDB" id="A0A103Y4Z3"/>
<comment type="subcellular location">
    <subcellularLocation>
        <location evidence="1">Nucleus</location>
    </subcellularLocation>
</comment>
<dbReference type="PANTHER" id="PTHR31920">
    <property type="entry name" value="B3 DOMAIN-CONTAINING"/>
    <property type="match status" value="1"/>
</dbReference>
<evidence type="ECO:0000256" key="3">
    <source>
        <dbReference type="ARBA" id="ARBA00023125"/>
    </source>
</evidence>
<dbReference type="CDD" id="cd10017">
    <property type="entry name" value="B3_DNA"/>
    <property type="match status" value="1"/>
</dbReference>
<keyword evidence="3" id="KW-0238">DNA-binding</keyword>
<evidence type="ECO:0000256" key="2">
    <source>
        <dbReference type="ARBA" id="ARBA00023015"/>
    </source>
</evidence>
<dbReference type="PANTHER" id="PTHR31920:SF129">
    <property type="entry name" value="B3 DOMAIN-CONTAINING TRANSCRIPTION FACTOR VRN1-LIKE"/>
    <property type="match status" value="1"/>
</dbReference>
<evidence type="ECO:0000256" key="1">
    <source>
        <dbReference type="ARBA" id="ARBA00004123"/>
    </source>
</evidence>
<dbReference type="Pfam" id="PF02362">
    <property type="entry name" value="B3"/>
    <property type="match status" value="1"/>
</dbReference>
<dbReference type="SUPFAM" id="SSF101936">
    <property type="entry name" value="DNA-binding pseudobarrel domain"/>
    <property type="match status" value="1"/>
</dbReference>
<dbReference type="GO" id="GO:0003677">
    <property type="term" value="F:DNA binding"/>
    <property type="evidence" value="ECO:0007669"/>
    <property type="project" value="UniProtKB-KW"/>
</dbReference>